<dbReference type="GO" id="GO:0030246">
    <property type="term" value="F:carbohydrate binding"/>
    <property type="evidence" value="ECO:0007669"/>
    <property type="project" value="InterPro"/>
</dbReference>
<evidence type="ECO:0000313" key="10">
    <source>
        <dbReference type="Proteomes" id="UP000193435"/>
    </source>
</evidence>
<evidence type="ECO:0000256" key="5">
    <source>
        <dbReference type="PIRSR" id="PIRSR036289-51"/>
    </source>
</evidence>
<dbReference type="InterPro" id="IPR005195">
    <property type="entry name" value="Glyco_hydro_65_M"/>
</dbReference>
<evidence type="ECO:0000259" key="8">
    <source>
        <dbReference type="Pfam" id="PF03636"/>
    </source>
</evidence>
<dbReference type="InterPro" id="IPR012341">
    <property type="entry name" value="6hp_glycosidase-like_sf"/>
</dbReference>
<dbReference type="InterPro" id="IPR005194">
    <property type="entry name" value="Glyco_hydro_65_C"/>
</dbReference>
<evidence type="ECO:0000313" key="9">
    <source>
        <dbReference type="EMBL" id="SMH28056.1"/>
    </source>
</evidence>
<proteinExistence type="inferred from homology"/>
<dbReference type="PANTHER" id="PTHR11051">
    <property type="entry name" value="GLYCOSYL HYDROLASE-RELATED"/>
    <property type="match status" value="1"/>
</dbReference>
<dbReference type="GO" id="GO:0004553">
    <property type="term" value="F:hydrolase activity, hydrolyzing O-glycosyl compounds"/>
    <property type="evidence" value="ECO:0007669"/>
    <property type="project" value="TreeGrafter"/>
</dbReference>
<reference evidence="9 10" key="1">
    <citation type="submission" date="2017-04" db="EMBL/GenBank/DDBJ databases">
        <authorList>
            <person name="Afonso C.L."/>
            <person name="Miller P.J."/>
            <person name="Scott M.A."/>
            <person name="Spackman E."/>
            <person name="Goraichik I."/>
            <person name="Dimitrov K.M."/>
            <person name="Suarez D.L."/>
            <person name="Swayne D.E."/>
        </authorList>
    </citation>
    <scope>NUCLEOTIDE SEQUENCE [LARGE SCALE GENOMIC DNA]</scope>
    <source>
        <strain evidence="9 10">LMG26642</strain>
    </source>
</reference>
<dbReference type="PIRSF" id="PIRSF036289">
    <property type="entry name" value="Glycosyl_hydrolase_malt_phosph"/>
    <property type="match status" value="1"/>
</dbReference>
<keyword evidence="2" id="KW-0328">Glycosyltransferase</keyword>
<dbReference type="GO" id="GO:0005975">
    <property type="term" value="P:carbohydrate metabolic process"/>
    <property type="evidence" value="ECO:0007669"/>
    <property type="project" value="InterPro"/>
</dbReference>
<evidence type="ECO:0000259" key="7">
    <source>
        <dbReference type="Pfam" id="PF03633"/>
    </source>
</evidence>
<evidence type="ECO:0000256" key="1">
    <source>
        <dbReference type="ARBA" id="ARBA00006768"/>
    </source>
</evidence>
<feature type="domain" description="Glycoside hydrolase family 65 N-terminal" evidence="8">
    <location>
        <begin position="14"/>
        <end position="273"/>
    </location>
</feature>
<dbReference type="Proteomes" id="UP000193435">
    <property type="component" value="Unassembled WGS sequence"/>
</dbReference>
<feature type="binding site" evidence="5">
    <location>
        <begin position="608"/>
        <end position="609"/>
    </location>
    <ligand>
        <name>substrate</name>
    </ligand>
</feature>
<dbReference type="OrthoDB" id="9758855at2"/>
<feature type="domain" description="Glycoside hydrolase family 65 C-terminal" evidence="7">
    <location>
        <begin position="708"/>
        <end position="766"/>
    </location>
</feature>
<protein>
    <submittedName>
        <fullName evidence="9">Alpha,alpha-trehalose phosphorylase</fullName>
    </submittedName>
</protein>
<name>A0A1X7MVP1_9LACT</name>
<feature type="domain" description="Glycoside hydrolase family 65 central catalytic" evidence="6">
    <location>
        <begin position="332"/>
        <end position="696"/>
    </location>
</feature>
<evidence type="ECO:0000256" key="2">
    <source>
        <dbReference type="ARBA" id="ARBA00022676"/>
    </source>
</evidence>
<dbReference type="GO" id="GO:0016757">
    <property type="term" value="F:glycosyltransferase activity"/>
    <property type="evidence" value="ECO:0007669"/>
    <property type="project" value="UniProtKB-KW"/>
</dbReference>
<dbReference type="EMBL" id="FXBJ01000002">
    <property type="protein sequence ID" value="SMH28056.1"/>
    <property type="molecule type" value="Genomic_DNA"/>
</dbReference>
<dbReference type="InterPro" id="IPR011013">
    <property type="entry name" value="Gal_mutarotase_sf_dom"/>
</dbReference>
<feature type="active site" description="Proton donor" evidence="4">
    <location>
        <position position="496"/>
    </location>
</feature>
<evidence type="ECO:0000259" key="6">
    <source>
        <dbReference type="Pfam" id="PF03632"/>
    </source>
</evidence>
<dbReference type="PANTHER" id="PTHR11051:SF8">
    <property type="entry name" value="PROTEIN-GLUCOSYLGALACTOSYLHYDROXYLYSINE GLUCOSIDASE"/>
    <property type="match status" value="1"/>
</dbReference>
<dbReference type="Gene3D" id="2.60.420.10">
    <property type="entry name" value="Maltose phosphorylase, domain 3"/>
    <property type="match status" value="1"/>
</dbReference>
<keyword evidence="10" id="KW-1185">Reference proteome</keyword>
<dbReference type="Pfam" id="PF03636">
    <property type="entry name" value="Glyco_hydro_65N"/>
    <property type="match status" value="1"/>
</dbReference>
<dbReference type="Pfam" id="PF03633">
    <property type="entry name" value="Glyco_hydro_65C"/>
    <property type="match status" value="1"/>
</dbReference>
<dbReference type="Gene3D" id="1.50.10.10">
    <property type="match status" value="1"/>
</dbReference>
<evidence type="ECO:0000256" key="4">
    <source>
        <dbReference type="PIRSR" id="PIRSR036289-50"/>
    </source>
</evidence>
<dbReference type="SUPFAM" id="SSF74650">
    <property type="entry name" value="Galactose mutarotase-like"/>
    <property type="match status" value="1"/>
</dbReference>
<evidence type="ECO:0000256" key="3">
    <source>
        <dbReference type="ARBA" id="ARBA00022679"/>
    </source>
</evidence>
<organism evidence="9 10">
    <name type="scientific">Carnobacterium iners</name>
    <dbReference type="NCBI Taxonomy" id="1073423"/>
    <lineage>
        <taxon>Bacteria</taxon>
        <taxon>Bacillati</taxon>
        <taxon>Bacillota</taxon>
        <taxon>Bacilli</taxon>
        <taxon>Lactobacillales</taxon>
        <taxon>Carnobacteriaceae</taxon>
        <taxon>Carnobacterium</taxon>
    </lineage>
</organism>
<comment type="similarity">
    <text evidence="1">Belongs to the glycosyl hydrolase 65 family.</text>
</comment>
<dbReference type="Pfam" id="PF03632">
    <property type="entry name" value="Glyco_hydro_65m"/>
    <property type="match status" value="1"/>
</dbReference>
<dbReference type="InterPro" id="IPR008928">
    <property type="entry name" value="6-hairpin_glycosidase_sf"/>
</dbReference>
<dbReference type="RefSeq" id="WP_085559068.1">
    <property type="nucleotide sequence ID" value="NZ_FOAH01000006.1"/>
</dbReference>
<dbReference type="AlphaFoldDB" id="A0A1X7MVP1"/>
<keyword evidence="3" id="KW-0808">Transferase</keyword>
<dbReference type="SUPFAM" id="SSF48208">
    <property type="entry name" value="Six-hairpin glycosidases"/>
    <property type="match status" value="1"/>
</dbReference>
<gene>
    <name evidence="9" type="ORF">SAMN04488700_0827</name>
</gene>
<accession>A0A1X7MVP1</accession>
<dbReference type="STRING" id="1073423.SAMN04488700_0827"/>
<dbReference type="InterPro" id="IPR037018">
    <property type="entry name" value="GH65_N"/>
</dbReference>
<dbReference type="InterPro" id="IPR005196">
    <property type="entry name" value="Glyco_hydro_65_N"/>
</dbReference>
<sequence length="776" mass="89400">MDQLLKGTEWEIWEENIEPDLIRHNETLFSLGNGHIGTRGSLEEGFLNKKFIINEGTYANGFFETAPIIYGETAYGYAKNAQTICQIPNGKEMSFAIDGEWFQLETGTVSKHKRILNMKEGILKRSFTWESSDGKVIDVAIERFISYDIPEILAVSYQLTPVNFTGELTFKTCVDGKVSLPSTVETLIDDPRVIKREKLDFRTHLAYEENQAFLVVVTKESNLRLVVGQKINSSSNKKSHCIKTDERIINELIIKGTEGKTERIAVLTGYSSSYSESEQDKTNIKQLGETLQEVEKMGYEKLKEKHLKTMDSFWEQSDIQIKGDDLLQKGLRFNLFHLNQAAGRDGLTNIPAKGLTGDGYEGHYFWDTEMYMLPFFVYTQPKTAKSLLLYRYSILEKARNRAREMGVEQGVLFPWRTINGEECSAYYPAGTAQFHINADIAYGVKLYLEATNDKDFRYAEGFEILVETARFWMEFGDYIPGKENTFCINGVTGPDEYTALVNNNYYTNRMVKTNLEYAAKLAKEMLSRPKKELIEKTKTIVVEKNEIQLWENAAKKMNSPFDEEKQLTKQDDTFFDKTVWDFENTPKEKYPLLQHYHPLMIYRYQVNKQADVVLAQLLHSKQISQEQKTRDYHYYEAITTHDSSLSRSVFGMMASEIGEKEKAYRYFMDTALMDLTDQQGNTKDGIHAANMGGTWMSMVYGFAGVALQEDELSFSPRLPKEWQELSFKIHFRGSRLKVTLSGRQTVYELLSGEKLIFRHHNKKVSLEETLTIRNED</sequence>
<dbReference type="InterPro" id="IPR017045">
    <property type="entry name" value="Malt_Pase/Glycosyl_Hdrlase"/>
</dbReference>
<dbReference type="Gene3D" id="2.70.98.40">
    <property type="entry name" value="Glycoside hydrolase, family 65, N-terminal domain"/>
    <property type="match status" value="1"/>
</dbReference>
<feature type="binding site" evidence="5">
    <location>
        <begin position="366"/>
        <end position="367"/>
    </location>
    <ligand>
        <name>substrate</name>
    </ligand>
</feature>